<dbReference type="AlphaFoldDB" id="A0A1I4Q3R4"/>
<dbReference type="SUPFAM" id="SSF56601">
    <property type="entry name" value="beta-lactamase/transpeptidase-like"/>
    <property type="match status" value="1"/>
</dbReference>
<dbReference type="PANTHER" id="PTHR43283:SF3">
    <property type="entry name" value="BETA-LACTAMASE FAMILY PROTEIN (AFU_ORTHOLOGUE AFUA_5G07500)"/>
    <property type="match status" value="1"/>
</dbReference>
<dbReference type="InterPro" id="IPR012338">
    <property type="entry name" value="Beta-lactam/transpept-like"/>
</dbReference>
<evidence type="ECO:0000313" key="2">
    <source>
        <dbReference type="EMBL" id="SFM34674.1"/>
    </source>
</evidence>
<dbReference type="InterPro" id="IPR050789">
    <property type="entry name" value="Diverse_Enzym_Activities"/>
</dbReference>
<dbReference type="Proteomes" id="UP000199470">
    <property type="component" value="Unassembled WGS sequence"/>
</dbReference>
<protein>
    <submittedName>
        <fullName evidence="2">CubicO group peptidase, beta-lactamase class C family</fullName>
    </submittedName>
</protein>
<keyword evidence="3" id="KW-1185">Reference proteome</keyword>
<evidence type="ECO:0000259" key="1">
    <source>
        <dbReference type="Pfam" id="PF00144"/>
    </source>
</evidence>
<accession>A0A1I4Q3R4</accession>
<dbReference type="Gene3D" id="3.40.710.10">
    <property type="entry name" value="DD-peptidase/beta-lactamase superfamily"/>
    <property type="match status" value="1"/>
</dbReference>
<dbReference type="RefSeq" id="WP_093389211.1">
    <property type="nucleotide sequence ID" value="NZ_FOTW01000018.1"/>
</dbReference>
<dbReference type="STRING" id="758825.SAMN02982985_03726"/>
<organism evidence="2 3">
    <name type="scientific">Rugamonas rubra</name>
    <dbReference type="NCBI Taxonomy" id="758825"/>
    <lineage>
        <taxon>Bacteria</taxon>
        <taxon>Pseudomonadati</taxon>
        <taxon>Pseudomonadota</taxon>
        <taxon>Betaproteobacteria</taxon>
        <taxon>Burkholderiales</taxon>
        <taxon>Oxalobacteraceae</taxon>
        <taxon>Telluria group</taxon>
        <taxon>Rugamonas</taxon>
    </lineage>
</organism>
<feature type="domain" description="Beta-lactamase-related" evidence="1">
    <location>
        <begin position="20"/>
        <end position="373"/>
    </location>
</feature>
<dbReference type="EMBL" id="FOTW01000018">
    <property type="protein sequence ID" value="SFM34674.1"/>
    <property type="molecule type" value="Genomic_DNA"/>
</dbReference>
<name>A0A1I4Q3R4_9BURK</name>
<dbReference type="OrthoDB" id="9801061at2"/>
<evidence type="ECO:0000313" key="3">
    <source>
        <dbReference type="Proteomes" id="UP000199470"/>
    </source>
</evidence>
<proteinExistence type="predicted"/>
<dbReference type="InterPro" id="IPR001466">
    <property type="entry name" value="Beta-lactam-related"/>
</dbReference>
<dbReference type="Pfam" id="PF00144">
    <property type="entry name" value="Beta-lactamase"/>
    <property type="match status" value="1"/>
</dbReference>
<reference evidence="2 3" key="1">
    <citation type="submission" date="2016-10" db="EMBL/GenBank/DDBJ databases">
        <authorList>
            <person name="de Groot N.N."/>
        </authorList>
    </citation>
    <scope>NUCLEOTIDE SEQUENCE [LARGE SCALE GENOMIC DNA]</scope>
    <source>
        <strain evidence="2 3">ATCC 43154</strain>
    </source>
</reference>
<dbReference type="PANTHER" id="PTHR43283">
    <property type="entry name" value="BETA-LACTAMASE-RELATED"/>
    <property type="match status" value="1"/>
</dbReference>
<gene>
    <name evidence="2" type="ORF">SAMN02982985_03726</name>
</gene>
<sequence>MSNLNIPVQHPADPALAARIDAVLEQTLAEQRLVGAVVLVARGGQLVYHRAAGMADREAGRPMRQDALFRLASVSKPIVSTAALVLLARGSLDLERAVSHYLPHFQPRLADGTAAAITVRQLMTHTAGLSYRFFQPEDGAYARAGVSDGMDDSAVSLRDNLARIAAAPLLYPPGSEWRYSIATDVLGAVIEQVSGLPLPQAVAQLVTAPLGMLDTAFTARDPQRLTAAYANASPAPRRLASPDRIPFLDGGAGFHLAPERALDAAAYPSGGAGMVGSAGDLLRLLETLRRGGAPLLPAALVAQMTSNQIGELPMAFWPGRGFGLGITVLKDPAAAQSPESVGTWRMGGTYGHSWFVDPQRELSVVAFTNTALEGMAGAFVDQLCHAVYGSTPGAAATTTATAGARP</sequence>